<accession>K6YU51</accession>
<keyword evidence="1" id="KW-0812">Transmembrane</keyword>
<feature type="transmembrane region" description="Helical" evidence="1">
    <location>
        <begin position="12"/>
        <end position="32"/>
    </location>
</feature>
<evidence type="ECO:0000256" key="1">
    <source>
        <dbReference type="SAM" id="Phobius"/>
    </source>
</evidence>
<dbReference type="STRING" id="1121922.GCA_000428905_02391"/>
<evidence type="ECO:0000259" key="2">
    <source>
        <dbReference type="Pfam" id="PF06181"/>
    </source>
</evidence>
<dbReference type="RefSeq" id="WP_006009141.1">
    <property type="nucleotide sequence ID" value="NZ_AUAV01000012.1"/>
</dbReference>
<comment type="caution">
    <text evidence="3">The sequence shown here is derived from an EMBL/GenBank/DDBJ whole genome shotgun (WGS) entry which is preliminary data.</text>
</comment>
<name>K6YU51_9ALTE</name>
<dbReference type="Pfam" id="PF06181">
    <property type="entry name" value="Urate_ox_N"/>
    <property type="match status" value="1"/>
</dbReference>
<feature type="transmembrane region" description="Helical" evidence="1">
    <location>
        <begin position="85"/>
        <end position="107"/>
    </location>
</feature>
<keyword evidence="1" id="KW-0472">Membrane</keyword>
<keyword evidence="4" id="KW-1185">Reference proteome</keyword>
<organism evidence="3 4">
    <name type="scientific">Brumicola pallidula DSM 14239 = ACAM 615</name>
    <dbReference type="NCBI Taxonomy" id="1121922"/>
    <lineage>
        <taxon>Bacteria</taxon>
        <taxon>Pseudomonadati</taxon>
        <taxon>Pseudomonadota</taxon>
        <taxon>Gammaproteobacteria</taxon>
        <taxon>Alteromonadales</taxon>
        <taxon>Alteromonadaceae</taxon>
        <taxon>Brumicola</taxon>
    </lineage>
</organism>
<feature type="transmembrane region" description="Helical" evidence="1">
    <location>
        <begin position="149"/>
        <end position="168"/>
    </location>
</feature>
<feature type="domain" description="Urate oxidase N-terminal" evidence="2">
    <location>
        <begin position="3"/>
        <end position="296"/>
    </location>
</feature>
<feature type="transmembrane region" description="Helical" evidence="1">
    <location>
        <begin position="252"/>
        <end position="269"/>
    </location>
</feature>
<dbReference type="OrthoDB" id="9787495at2"/>
<gene>
    <name evidence="3" type="ORF">GPAL_0616</name>
</gene>
<feature type="transmembrane region" description="Helical" evidence="1">
    <location>
        <begin position="119"/>
        <end position="137"/>
    </location>
</feature>
<evidence type="ECO:0000313" key="3">
    <source>
        <dbReference type="EMBL" id="GAC27496.1"/>
    </source>
</evidence>
<feature type="transmembrane region" description="Helical" evidence="1">
    <location>
        <begin position="174"/>
        <end position="192"/>
    </location>
</feature>
<keyword evidence="1" id="KW-1133">Transmembrane helix</keyword>
<dbReference type="AlphaFoldDB" id="K6YU51"/>
<dbReference type="InterPro" id="IPR010389">
    <property type="entry name" value="Urate_ox_N"/>
</dbReference>
<proteinExistence type="predicted"/>
<reference evidence="4" key="1">
    <citation type="journal article" date="2014" name="Environ. Microbiol.">
        <title>Comparative genomics of the marine bacterial genus Glaciecola reveals the high degree of genomic diversity and genomic characteristic for cold adaptation.</title>
        <authorList>
            <person name="Qin Q.L."/>
            <person name="Xie B.B."/>
            <person name="Yu Y."/>
            <person name="Shu Y.L."/>
            <person name="Rong J.C."/>
            <person name="Zhang Y.J."/>
            <person name="Zhao D.L."/>
            <person name="Chen X.L."/>
            <person name="Zhang X.Y."/>
            <person name="Chen B."/>
            <person name="Zhou B.C."/>
            <person name="Zhang Y.Z."/>
        </authorList>
    </citation>
    <scope>NUCLEOTIDE SEQUENCE [LARGE SCALE GENOMIC DNA]</scope>
    <source>
        <strain evidence="4">ACAM 615</strain>
    </source>
</reference>
<evidence type="ECO:0000313" key="4">
    <source>
        <dbReference type="Proteomes" id="UP000006251"/>
    </source>
</evidence>
<sequence length="408" mass="46412">MFWLDWMSLFIRWFHVVAGVAWIGASFYFIWLDNNLRTPPKWKQDKGIKGDLWAIHGGGFYEVAKYNYGPETMPTTLHWFKWEAYTTWISGFALLVLVYYFGASAFLIDPRVMDLSPTAAITLGIGYIFGGLIIYEVACRSRLGKKPKLFAVFLVFYIMFACWLATSLFSGRGAFIHVGALIGTLMAGNVLLNIMPAQRKMVAAVTNKQAIDPAWGLGAKLRSLHNNYLTLPLLFIMISNHYPITYQHEHNWLVLVCFIAISAWIRHFFNLRHTGVVKPSILVSGTVMMALLTLWISWPKQTETAISVEMASQSEERTLAALSSTEREVFGLIQTHCVSCHSSMPSDDIFKIAPLGVVYDKWSDIQRYAPQIVNRTTVTKDMPLLNKTNMTQPERQQIADWFAQKTEK</sequence>
<feature type="transmembrane region" description="Helical" evidence="1">
    <location>
        <begin position="281"/>
        <end position="298"/>
    </location>
</feature>
<protein>
    <submittedName>
        <fullName evidence="3">Membrane protein containing a monoheme cytochrome c</fullName>
    </submittedName>
</protein>
<dbReference type="Proteomes" id="UP000006251">
    <property type="component" value="Unassembled WGS sequence"/>
</dbReference>
<dbReference type="EMBL" id="BAEQ01000013">
    <property type="protein sequence ID" value="GAC27496.1"/>
    <property type="molecule type" value="Genomic_DNA"/>
</dbReference>